<dbReference type="Proteomes" id="UP000322244">
    <property type="component" value="Unassembled WGS sequence"/>
</dbReference>
<sequence length="164" mass="17582">MFRVTAASVDEYFAFDAVREADLRAVDAIIRSAAPSLNRWFVGGTPAGEPGMAMSMIGYGQFHYTVKSSTVRVAWPVVGLALQKSYFSVYISAVDITARDGDRPFTTTYPHSIGSVNISPTGALRFARAADVDSHKFSTMIATLDAGLTAGSLVLRHGRSAKTV</sequence>
<dbReference type="EMBL" id="VLNY01000012">
    <property type="protein sequence ID" value="KAA0021094.1"/>
    <property type="molecule type" value="Genomic_DNA"/>
</dbReference>
<name>A0A5A7S6H5_9NOCA</name>
<evidence type="ECO:0000313" key="1">
    <source>
        <dbReference type="EMBL" id="KAA0021094.1"/>
    </source>
</evidence>
<comment type="caution">
    <text evidence="1">The sequence shown here is derived from an EMBL/GenBank/DDBJ whole genome shotgun (WGS) entry which is preliminary data.</text>
</comment>
<accession>A0A5A7S6H5</accession>
<proteinExistence type="predicted"/>
<keyword evidence="2" id="KW-1185">Reference proteome</keyword>
<dbReference type="OrthoDB" id="5187996at2"/>
<gene>
    <name evidence="1" type="ORF">FOY51_20975</name>
</gene>
<evidence type="ECO:0000313" key="2">
    <source>
        <dbReference type="Proteomes" id="UP000322244"/>
    </source>
</evidence>
<reference evidence="1 2" key="1">
    <citation type="submission" date="2019-07" db="EMBL/GenBank/DDBJ databases">
        <title>Rhodococcus cavernicolus sp. nov., isolated from a cave.</title>
        <authorList>
            <person name="Lee S.D."/>
        </authorList>
    </citation>
    <scope>NUCLEOTIDE SEQUENCE [LARGE SCALE GENOMIC DNA]</scope>
    <source>
        <strain evidence="1 2">C1-24</strain>
    </source>
</reference>
<protein>
    <submittedName>
        <fullName evidence="1">DUF1801 domain-containing protein</fullName>
    </submittedName>
</protein>
<dbReference type="AlphaFoldDB" id="A0A5A7S6H5"/>
<dbReference type="RefSeq" id="WP_149432213.1">
    <property type="nucleotide sequence ID" value="NZ_VLNY01000012.1"/>
</dbReference>
<organism evidence="1 2">
    <name type="scientific">Antrihabitans cavernicola</name>
    <dbReference type="NCBI Taxonomy" id="2495913"/>
    <lineage>
        <taxon>Bacteria</taxon>
        <taxon>Bacillati</taxon>
        <taxon>Actinomycetota</taxon>
        <taxon>Actinomycetes</taxon>
        <taxon>Mycobacteriales</taxon>
        <taxon>Nocardiaceae</taxon>
        <taxon>Antrihabitans</taxon>
    </lineage>
</organism>